<gene>
    <name evidence="1" type="ORF">CFOLD11_33120</name>
</gene>
<dbReference type="Proteomes" id="UP001057868">
    <property type="component" value="Unassembled WGS sequence"/>
</dbReference>
<protein>
    <submittedName>
        <fullName evidence="1">Uncharacterized protein</fullName>
    </submittedName>
</protein>
<sequence length="161" mass="18532">MSENLTIEDLQNQVNELTDKVDKLNEIVRLLCKSKMPDPRYPYSHWLLYKGIDNKLKRKLGYVLNILEMRFRGEAVEIPEKTSFVDDDLKQALYVNQKPTFGEVCVVLKSLLGEKCPSDVDTSILLMSLLREGRHVDLSTHLLVDASKNTDYSAHNFSQFI</sequence>
<evidence type="ECO:0000313" key="1">
    <source>
        <dbReference type="EMBL" id="GKU26485.1"/>
    </source>
</evidence>
<dbReference type="AlphaFoldDB" id="A0A9W5Y4M6"/>
<name>A0A9W5Y4M6_9CLOT</name>
<dbReference type="EMBL" id="BQXY01000006">
    <property type="protein sequence ID" value="GKU26485.1"/>
    <property type="molecule type" value="Genomic_DNA"/>
</dbReference>
<accession>A0A9W5Y4M6</accession>
<keyword evidence="2" id="KW-1185">Reference proteome</keyword>
<comment type="caution">
    <text evidence="1">The sequence shown here is derived from an EMBL/GenBank/DDBJ whole genome shotgun (WGS) entry which is preliminary data.</text>
</comment>
<organism evidence="1 2">
    <name type="scientific">Clostridium folliculivorans</name>
    <dbReference type="NCBI Taxonomy" id="2886038"/>
    <lineage>
        <taxon>Bacteria</taxon>
        <taxon>Bacillati</taxon>
        <taxon>Bacillota</taxon>
        <taxon>Clostridia</taxon>
        <taxon>Eubacteriales</taxon>
        <taxon>Clostridiaceae</taxon>
        <taxon>Clostridium</taxon>
    </lineage>
</organism>
<dbReference type="RefSeq" id="WP_261853388.1">
    <property type="nucleotide sequence ID" value="NZ_BQXY01000006.1"/>
</dbReference>
<reference evidence="1" key="1">
    <citation type="journal article" date="2023" name="Int. J. Syst. Evol. Microbiol.">
        <title>&lt;i&gt;Clostridium folliculivorans&lt;/i&gt; sp. nov., isolated from soil samples of an organic paddy in Japan.</title>
        <authorList>
            <person name="Tazawa J."/>
            <person name="Kobayashi H."/>
            <person name="Tanizawa Y."/>
            <person name="Uchino A."/>
            <person name="Tanaka F."/>
            <person name="Urashima Y."/>
            <person name="Miura S."/>
            <person name="Sakamoto M."/>
            <person name="Ohkuma M."/>
            <person name="Tohno M."/>
        </authorList>
    </citation>
    <scope>NUCLEOTIDE SEQUENCE</scope>
    <source>
        <strain evidence="1">D1-1</strain>
    </source>
</reference>
<evidence type="ECO:0000313" key="2">
    <source>
        <dbReference type="Proteomes" id="UP001057868"/>
    </source>
</evidence>
<proteinExistence type="predicted"/>